<keyword evidence="2 8" id="KW-0812">Transmembrane</keyword>
<evidence type="ECO:0000313" key="11">
    <source>
        <dbReference type="RefSeq" id="XP_055860961.1"/>
    </source>
</evidence>
<keyword evidence="7" id="KW-0807">Transducer</keyword>
<proteinExistence type="predicted"/>
<comment type="subcellular location">
    <subcellularLocation>
        <location evidence="1">Membrane</location>
        <topology evidence="1">Multi-pass membrane protein</topology>
    </subcellularLocation>
</comment>
<feature type="transmembrane region" description="Helical" evidence="8">
    <location>
        <begin position="130"/>
        <end position="150"/>
    </location>
</feature>
<dbReference type="SUPFAM" id="SSF81321">
    <property type="entry name" value="Family A G protein-coupled receptor-like"/>
    <property type="match status" value="1"/>
</dbReference>
<dbReference type="GeneID" id="106080197"/>
<dbReference type="Pfam" id="PF00001">
    <property type="entry name" value="7tm_1"/>
    <property type="match status" value="1"/>
</dbReference>
<evidence type="ECO:0000256" key="8">
    <source>
        <dbReference type="SAM" id="Phobius"/>
    </source>
</evidence>
<evidence type="ECO:0000256" key="4">
    <source>
        <dbReference type="ARBA" id="ARBA00023040"/>
    </source>
</evidence>
<dbReference type="PRINTS" id="PR00237">
    <property type="entry name" value="GPCRRHODOPSN"/>
</dbReference>
<accession>A0A9W2YE11</accession>
<keyword evidence="6" id="KW-0675">Receptor</keyword>
<evidence type="ECO:0000256" key="7">
    <source>
        <dbReference type="ARBA" id="ARBA00023224"/>
    </source>
</evidence>
<dbReference type="PANTHER" id="PTHR24243">
    <property type="entry name" value="G-PROTEIN COUPLED RECEPTOR"/>
    <property type="match status" value="1"/>
</dbReference>
<name>A0A9W2YE11_BIOGL</name>
<sequence>MDNNLTTSSLTELRVVTIAIKDNYLWVIMALGFPGNLLTFFTILSIRPRLRFTVYVAALAVVDNVCLVTKVININLNQRHVNMGDFGCQFLQYWGSLTGQWANWLLVMMTAERLIDITMPLLSMRINKRIYLSLNGIIILSLLAINWYYFKVFYFNKGDNNKCDYHNETKEEENFYFIAVIIHLIVYSFLPVLLILIMTCLIAKRLYASVSNLKRHFSVSRSALEKRKRFQRQITVMTMFTCVVFSILVIPRPVQHLFMADLKRRKVPYDENLQFFLTNIFFVMSDSSHAVNFYIYFLSNKFFRKQLYEKLSNLIKAIKTCPAQSPQFSNLHGRYTPQFSSLHGRYTRSSWTKQTAI</sequence>
<gene>
    <name evidence="11 12 13" type="primary">LOC106080197</name>
</gene>
<feature type="transmembrane region" description="Helical" evidence="8">
    <location>
        <begin position="175"/>
        <end position="203"/>
    </location>
</feature>
<evidence type="ECO:0000259" key="9">
    <source>
        <dbReference type="PROSITE" id="PS50262"/>
    </source>
</evidence>
<dbReference type="RefSeq" id="XP_055860962.1">
    <property type="nucleotide sequence ID" value="XM_056004987.1"/>
</dbReference>
<evidence type="ECO:0000313" key="13">
    <source>
        <dbReference type="RefSeq" id="XP_055860963.1"/>
    </source>
</evidence>
<evidence type="ECO:0000256" key="5">
    <source>
        <dbReference type="ARBA" id="ARBA00023136"/>
    </source>
</evidence>
<feature type="transmembrane region" description="Helical" evidence="8">
    <location>
        <begin position="234"/>
        <end position="254"/>
    </location>
</feature>
<dbReference type="InterPro" id="IPR017452">
    <property type="entry name" value="GPCR_Rhodpsn_7TM"/>
</dbReference>
<evidence type="ECO:0000313" key="10">
    <source>
        <dbReference type="Proteomes" id="UP001165740"/>
    </source>
</evidence>
<reference evidence="11 12" key="1">
    <citation type="submission" date="2025-04" db="UniProtKB">
        <authorList>
            <consortium name="RefSeq"/>
        </authorList>
    </citation>
    <scope>IDENTIFICATION</scope>
</reference>
<evidence type="ECO:0000256" key="2">
    <source>
        <dbReference type="ARBA" id="ARBA00022692"/>
    </source>
</evidence>
<dbReference type="GO" id="GO:0004930">
    <property type="term" value="F:G protein-coupled receptor activity"/>
    <property type="evidence" value="ECO:0007669"/>
    <property type="project" value="UniProtKB-KW"/>
</dbReference>
<dbReference type="Proteomes" id="UP001165740">
    <property type="component" value="Chromosome 11"/>
</dbReference>
<keyword evidence="5 8" id="KW-0472">Membrane</keyword>
<keyword evidence="3 8" id="KW-1133">Transmembrane helix</keyword>
<dbReference type="GO" id="GO:0005886">
    <property type="term" value="C:plasma membrane"/>
    <property type="evidence" value="ECO:0007669"/>
    <property type="project" value="TreeGrafter"/>
</dbReference>
<evidence type="ECO:0000313" key="12">
    <source>
        <dbReference type="RefSeq" id="XP_055860962.1"/>
    </source>
</evidence>
<dbReference type="RefSeq" id="XP_055860961.1">
    <property type="nucleotide sequence ID" value="XM_056004986.1"/>
</dbReference>
<feature type="transmembrane region" description="Helical" evidence="8">
    <location>
        <begin position="52"/>
        <end position="72"/>
    </location>
</feature>
<dbReference type="OrthoDB" id="10287333at2759"/>
<feature type="transmembrane region" description="Helical" evidence="8">
    <location>
        <begin position="274"/>
        <end position="297"/>
    </location>
</feature>
<dbReference type="OMA" id="RMAYINI"/>
<evidence type="ECO:0000256" key="3">
    <source>
        <dbReference type="ARBA" id="ARBA00022989"/>
    </source>
</evidence>
<dbReference type="RefSeq" id="XP_055860963.1">
    <property type="nucleotide sequence ID" value="XM_056004988.1"/>
</dbReference>
<feature type="domain" description="G-protein coupled receptors family 1 profile" evidence="9">
    <location>
        <begin position="35"/>
        <end position="296"/>
    </location>
</feature>
<keyword evidence="10" id="KW-1185">Reference proteome</keyword>
<dbReference type="PANTHER" id="PTHR24243:SF230">
    <property type="entry name" value="G-PROTEIN COUPLED RECEPTORS FAMILY 1 PROFILE DOMAIN-CONTAINING PROTEIN"/>
    <property type="match status" value="1"/>
</dbReference>
<protein>
    <submittedName>
        <fullName evidence="11 12">Rhodopsin-like</fullName>
    </submittedName>
</protein>
<evidence type="ECO:0000256" key="6">
    <source>
        <dbReference type="ARBA" id="ARBA00023170"/>
    </source>
</evidence>
<evidence type="ECO:0000256" key="1">
    <source>
        <dbReference type="ARBA" id="ARBA00004141"/>
    </source>
</evidence>
<dbReference type="PROSITE" id="PS50262">
    <property type="entry name" value="G_PROTEIN_RECEP_F1_2"/>
    <property type="match status" value="1"/>
</dbReference>
<dbReference type="AlphaFoldDB" id="A0A9W2YE11"/>
<organism evidence="10 13">
    <name type="scientific">Biomphalaria glabrata</name>
    <name type="common">Bloodfluke planorb</name>
    <name type="synonym">Freshwater snail</name>
    <dbReference type="NCBI Taxonomy" id="6526"/>
    <lineage>
        <taxon>Eukaryota</taxon>
        <taxon>Metazoa</taxon>
        <taxon>Spiralia</taxon>
        <taxon>Lophotrochozoa</taxon>
        <taxon>Mollusca</taxon>
        <taxon>Gastropoda</taxon>
        <taxon>Heterobranchia</taxon>
        <taxon>Euthyneura</taxon>
        <taxon>Panpulmonata</taxon>
        <taxon>Hygrophila</taxon>
        <taxon>Lymnaeoidea</taxon>
        <taxon>Planorbidae</taxon>
        <taxon>Biomphalaria</taxon>
    </lineage>
</organism>
<keyword evidence="4" id="KW-0297">G-protein coupled receptor</keyword>
<dbReference type="Gene3D" id="1.20.1070.10">
    <property type="entry name" value="Rhodopsin 7-helix transmembrane proteins"/>
    <property type="match status" value="1"/>
</dbReference>
<dbReference type="InterPro" id="IPR000276">
    <property type="entry name" value="GPCR_Rhodpsn"/>
</dbReference>
<feature type="transmembrane region" description="Helical" evidence="8">
    <location>
        <begin position="24"/>
        <end position="45"/>
    </location>
</feature>